<reference evidence="2" key="1">
    <citation type="submission" date="2020-11" db="EMBL/GenBank/DDBJ databases">
        <authorList>
            <person name="Whitehead M."/>
        </authorList>
    </citation>
    <scope>NUCLEOTIDE SEQUENCE</scope>
    <source>
        <strain evidence="2">EGII</strain>
    </source>
</reference>
<keyword evidence="1" id="KW-0472">Membrane</keyword>
<keyword evidence="3" id="KW-1185">Reference proteome</keyword>
<name>A0A811UBK1_CERCA</name>
<keyword evidence="1" id="KW-0812">Transmembrane</keyword>
<feature type="non-terminal residue" evidence="2">
    <location>
        <position position="115"/>
    </location>
</feature>
<accession>A0A811UBK1</accession>
<evidence type="ECO:0000256" key="1">
    <source>
        <dbReference type="SAM" id="Phobius"/>
    </source>
</evidence>
<comment type="caution">
    <text evidence="2">The sequence shown here is derived from an EMBL/GenBank/DDBJ whole genome shotgun (WGS) entry which is preliminary data.</text>
</comment>
<gene>
    <name evidence="2" type="ORF">CCAP1982_LOCUS5326</name>
</gene>
<organism evidence="2 3">
    <name type="scientific">Ceratitis capitata</name>
    <name type="common">Mediterranean fruit fly</name>
    <name type="synonym">Tephritis capitata</name>
    <dbReference type="NCBI Taxonomy" id="7213"/>
    <lineage>
        <taxon>Eukaryota</taxon>
        <taxon>Metazoa</taxon>
        <taxon>Ecdysozoa</taxon>
        <taxon>Arthropoda</taxon>
        <taxon>Hexapoda</taxon>
        <taxon>Insecta</taxon>
        <taxon>Pterygota</taxon>
        <taxon>Neoptera</taxon>
        <taxon>Endopterygota</taxon>
        <taxon>Diptera</taxon>
        <taxon>Brachycera</taxon>
        <taxon>Muscomorpha</taxon>
        <taxon>Tephritoidea</taxon>
        <taxon>Tephritidae</taxon>
        <taxon>Ceratitis</taxon>
        <taxon>Ceratitis</taxon>
    </lineage>
</organism>
<feature type="transmembrane region" description="Helical" evidence="1">
    <location>
        <begin position="73"/>
        <end position="93"/>
    </location>
</feature>
<dbReference type="EMBL" id="CAJHJT010000012">
    <property type="protein sequence ID" value="CAD6996642.1"/>
    <property type="molecule type" value="Genomic_DNA"/>
</dbReference>
<evidence type="ECO:0000313" key="2">
    <source>
        <dbReference type="EMBL" id="CAD6996642.1"/>
    </source>
</evidence>
<protein>
    <submittedName>
        <fullName evidence="2">(Mediterranean fruit fly) hypothetical protein</fullName>
    </submittedName>
</protein>
<proteinExistence type="predicted"/>
<sequence>MSNSPLDCDNTAAAQLAANSRRSVLRTASNGAWKKSERRSDQLQFVRRLGTLVFCLATFRYKSGCQLKCDCQFGSWLRSVLLLLHVVVVLMALRWYGDIFKLELYPVPLEDQGNM</sequence>
<dbReference type="Proteomes" id="UP000606786">
    <property type="component" value="Unassembled WGS sequence"/>
</dbReference>
<dbReference type="AlphaFoldDB" id="A0A811UBK1"/>
<keyword evidence="1" id="KW-1133">Transmembrane helix</keyword>
<evidence type="ECO:0000313" key="3">
    <source>
        <dbReference type="Proteomes" id="UP000606786"/>
    </source>
</evidence>